<comment type="caution">
    <text evidence="1">The sequence shown here is derived from an EMBL/GenBank/DDBJ whole genome shotgun (WGS) entry which is preliminary data.</text>
</comment>
<sequence length="1400" mass="155285">MIAARLNIPSMSFVSFNNLPNSSTNVLAIKQQQPPPVVDLDVLQAASRVLQEQLLKDAQIIPDHGEMFAYTGSSGQYSVFPDDYRVPFLKRKLAGIPEGLFQYFTVANTVSHMGLMPEIDRAWVTIDNKLFLWDYVEGEEISSFSDQPDVITYVATVQPKPGVFVDEISQLLVLCTPISVLLIGVSVSSVAGQDGRVHKEIKMYATDMSVSTDVEMTSVVGTSDGRIFMCGSQDGCLYELHYQEKEGWFGKRVQLINHSVGGVQTLFPRLMGKTDDRVTSVVVDKKRNVFYTLSSSSTVSVYRANGDKAVQHLQTLSNIYKLAQDKALSSPALSAKNFSIVSIQVIDPVESRGHIQLHLMAITINGVRLFFSPQASLGGYGYSSAPGAYKTLGVQHVRLPPTNLLHPDEQTNPMHSQAVNSYALVQTNPPPTPSRPYILSAIENASYFAGLTIATQQGDVETLDYLLLLSPDLPKIGSFGQPQQPPTQQATSYQVPAYSGYAGPQGSQRPPLTEQATLLPIPGRTWAMCPAPRDPHDEVYATHDPVVTNELVYQFTEPTREFIVMTNVGLSFLAKRRPVDALKVALEEAMDGNTGSIVHFRDSYGRDQTCAMLLAIAAGNTFLDVAPRSASTALTLRNGLGGLGISKGPSVQGDLSNTAKQVFYDFGERPMWAERSYVTTPNSGTAIFSGRREGLAIYFGRLVRPFWKSKLVKLAAFGLNESAIHESVYITAQKNLYALKELLDTNPQLFHSTPGDQAGARGATTSEQEAWKAEQSSVSQMLSLLTRTIEAISFVLLLIDHRWGELIAQCDPSVQKSLSEMTFEDLVTSQNGVTASRALVNVVIDQQIGQQISVDTISDVLQQRCGSFCSTDDVMLYKAKENVRKAIETKSLTERQNWLGEALRLLIKGARVLESDKLGEICGHFQGLNFAKGAVELPLRCAQTVDPDSVGREYWHEGCTDASDSRAKFWELRKKCYDLVLQSLQHFEDKSAGSSKAPGTSQTDDPEVARSHAYELAFSSEDELFHSTLYDWLISRGLADELLEMRPAYLEAHLKREPGTVEKYQLLWQFYIKDGQPLRAAEVLAALAKSTTFDLTLDVRLEYLTLAVGNAKSHPVAVGGRHEDAISFLTELEEELEVAQVQLELYHILAPRISEAGEVGEKIRFLTVRLFNITELYQGWAKPFDLVTMRLLIYHVSEHRDDNLVRPLWSRIFDESKEHFIFHSLEGVDPSDAADRLVAKVVPLGQRFYPSECAFPLRHVANLLVCFALASDRILPAGWAPRILIQCGVAYSEIWDILHGMYESQIPPFNQQQNVQAISCDIAVLLNDWLEEAKRSRQSYSYGNGLGSSLSGAGAGVREDEFPVFRIDQAIDQYLVELEPSRTEAKVMYEGVKRQLRRSF</sequence>
<proteinExistence type="predicted"/>
<evidence type="ECO:0000313" key="1">
    <source>
        <dbReference type="EMBL" id="KAF9650073.1"/>
    </source>
</evidence>
<reference evidence="1" key="2">
    <citation type="journal article" date="2020" name="Nat. Commun.">
        <title>Large-scale genome sequencing of mycorrhizal fungi provides insights into the early evolution of symbiotic traits.</title>
        <authorList>
            <person name="Miyauchi S."/>
            <person name="Kiss E."/>
            <person name="Kuo A."/>
            <person name="Drula E."/>
            <person name="Kohler A."/>
            <person name="Sanchez-Garcia M."/>
            <person name="Morin E."/>
            <person name="Andreopoulos B."/>
            <person name="Barry K.W."/>
            <person name="Bonito G."/>
            <person name="Buee M."/>
            <person name="Carver A."/>
            <person name="Chen C."/>
            <person name="Cichocki N."/>
            <person name="Clum A."/>
            <person name="Culley D."/>
            <person name="Crous P.W."/>
            <person name="Fauchery L."/>
            <person name="Girlanda M."/>
            <person name="Hayes R.D."/>
            <person name="Keri Z."/>
            <person name="LaButti K."/>
            <person name="Lipzen A."/>
            <person name="Lombard V."/>
            <person name="Magnuson J."/>
            <person name="Maillard F."/>
            <person name="Murat C."/>
            <person name="Nolan M."/>
            <person name="Ohm R.A."/>
            <person name="Pangilinan J."/>
            <person name="Pereira M.F."/>
            <person name="Perotto S."/>
            <person name="Peter M."/>
            <person name="Pfister S."/>
            <person name="Riley R."/>
            <person name="Sitrit Y."/>
            <person name="Stielow J.B."/>
            <person name="Szollosi G."/>
            <person name="Zifcakova L."/>
            <person name="Stursova M."/>
            <person name="Spatafora J.W."/>
            <person name="Tedersoo L."/>
            <person name="Vaario L.M."/>
            <person name="Yamada A."/>
            <person name="Yan M."/>
            <person name="Wang P."/>
            <person name="Xu J."/>
            <person name="Bruns T."/>
            <person name="Baldrian P."/>
            <person name="Vilgalys R."/>
            <person name="Dunand C."/>
            <person name="Henrissat B."/>
            <person name="Grigoriev I.V."/>
            <person name="Hibbett D."/>
            <person name="Nagy L.G."/>
            <person name="Martin F.M."/>
        </authorList>
    </citation>
    <scope>NUCLEOTIDE SEQUENCE</scope>
    <source>
        <strain evidence="1">P2</strain>
    </source>
</reference>
<protein>
    <submittedName>
        <fullName evidence="1">Nucleoporin</fullName>
    </submittedName>
</protein>
<keyword evidence="2" id="KW-1185">Reference proteome</keyword>
<accession>A0ACB6ZKV4</accession>
<reference evidence="1" key="1">
    <citation type="submission" date="2019-10" db="EMBL/GenBank/DDBJ databases">
        <authorList>
            <consortium name="DOE Joint Genome Institute"/>
            <person name="Kuo A."/>
            <person name="Miyauchi S."/>
            <person name="Kiss E."/>
            <person name="Drula E."/>
            <person name="Kohler A."/>
            <person name="Sanchez-Garcia M."/>
            <person name="Andreopoulos B."/>
            <person name="Barry K.W."/>
            <person name="Bonito G."/>
            <person name="Buee M."/>
            <person name="Carver A."/>
            <person name="Chen C."/>
            <person name="Cichocki N."/>
            <person name="Clum A."/>
            <person name="Culley D."/>
            <person name="Crous P.W."/>
            <person name="Fauchery L."/>
            <person name="Girlanda M."/>
            <person name="Hayes R."/>
            <person name="Keri Z."/>
            <person name="Labutti K."/>
            <person name="Lipzen A."/>
            <person name="Lombard V."/>
            <person name="Magnuson J."/>
            <person name="Maillard F."/>
            <person name="Morin E."/>
            <person name="Murat C."/>
            <person name="Nolan M."/>
            <person name="Ohm R."/>
            <person name="Pangilinan J."/>
            <person name="Pereira M."/>
            <person name="Perotto S."/>
            <person name="Peter M."/>
            <person name="Riley R."/>
            <person name="Sitrit Y."/>
            <person name="Stielow B."/>
            <person name="Szollosi G."/>
            <person name="Zifcakova L."/>
            <person name="Stursova M."/>
            <person name="Spatafora J.W."/>
            <person name="Tedersoo L."/>
            <person name="Vaario L.-M."/>
            <person name="Yamada A."/>
            <person name="Yan M."/>
            <person name="Wang P."/>
            <person name="Xu J."/>
            <person name="Bruns T."/>
            <person name="Baldrian P."/>
            <person name="Vilgalys R."/>
            <person name="Henrissat B."/>
            <person name="Grigoriev I.V."/>
            <person name="Hibbett D."/>
            <person name="Nagy L.G."/>
            <person name="Martin F.M."/>
        </authorList>
    </citation>
    <scope>NUCLEOTIDE SEQUENCE</scope>
    <source>
        <strain evidence="1">P2</strain>
    </source>
</reference>
<dbReference type="Proteomes" id="UP000886501">
    <property type="component" value="Unassembled WGS sequence"/>
</dbReference>
<evidence type="ECO:0000313" key="2">
    <source>
        <dbReference type="Proteomes" id="UP000886501"/>
    </source>
</evidence>
<name>A0ACB6ZKV4_THEGA</name>
<dbReference type="EMBL" id="MU117989">
    <property type="protein sequence ID" value="KAF9650073.1"/>
    <property type="molecule type" value="Genomic_DNA"/>
</dbReference>
<organism evidence="1 2">
    <name type="scientific">Thelephora ganbajun</name>
    <name type="common">Ganba fungus</name>
    <dbReference type="NCBI Taxonomy" id="370292"/>
    <lineage>
        <taxon>Eukaryota</taxon>
        <taxon>Fungi</taxon>
        <taxon>Dikarya</taxon>
        <taxon>Basidiomycota</taxon>
        <taxon>Agaricomycotina</taxon>
        <taxon>Agaricomycetes</taxon>
        <taxon>Thelephorales</taxon>
        <taxon>Thelephoraceae</taxon>
        <taxon>Thelephora</taxon>
    </lineage>
</organism>
<gene>
    <name evidence="1" type="ORF">BDM02DRAFT_3259982</name>
</gene>